<evidence type="ECO:0008006" key="3">
    <source>
        <dbReference type="Google" id="ProtNLM"/>
    </source>
</evidence>
<gene>
    <name evidence="1" type="ORF">SAMN04515677_104426</name>
</gene>
<accession>A0A1G9PMM9</accession>
<evidence type="ECO:0000313" key="1">
    <source>
        <dbReference type="EMBL" id="SDL99959.1"/>
    </source>
</evidence>
<dbReference type="AlphaFoldDB" id="A0A1G9PMM9"/>
<reference evidence="1 2" key="1">
    <citation type="submission" date="2016-10" db="EMBL/GenBank/DDBJ databases">
        <authorList>
            <person name="de Groot N.N."/>
        </authorList>
    </citation>
    <scope>NUCLEOTIDE SEQUENCE [LARGE SCALE GENOMIC DNA]</scope>
    <source>
        <strain evidence="1 2">DSM 797</strain>
    </source>
</reference>
<dbReference type="Proteomes" id="UP000199068">
    <property type="component" value="Unassembled WGS sequence"/>
</dbReference>
<keyword evidence="2" id="KW-1185">Reference proteome</keyword>
<sequence length="331" mass="37809">MEEYIINDKLNLFIKNSEMIKEIKGSWQMGMMQYSCVLSSTIKNQSINKLAVEESINVIKENTSMFSNFRGHSMFYLANILSTKSNREEEFKSIKNIYDKLKEKKFINDSYLPFTAIIIHSNKDKMDINTSIEKTKYVYDFMKKHHRWLTSSDDYCRAALIAINSNDLDNDLEYIEKAYEIFNSRGFFKSNNLQSLSHIMALDKDKSAKTIDKVIRIKELLEQEKCKIDGYGYPLIGALALIDYDENKIVEQIVRVSNKLSEVKGFGNWALGKNNRNMLSASIVAASYAQYLNEDSNVDSISSNIFLEIIIAIEIAMMVAIIASTAAAASN</sequence>
<protein>
    <recommendedName>
        <fullName evidence="3">DUF4003 domain-containing protein</fullName>
    </recommendedName>
</protein>
<organism evidence="1 2">
    <name type="scientific">Romboutsia lituseburensis DSM 797</name>
    <dbReference type="NCBI Taxonomy" id="1121325"/>
    <lineage>
        <taxon>Bacteria</taxon>
        <taxon>Bacillati</taxon>
        <taxon>Bacillota</taxon>
        <taxon>Clostridia</taxon>
        <taxon>Peptostreptococcales</taxon>
        <taxon>Peptostreptococcaceae</taxon>
        <taxon>Romboutsia</taxon>
    </lineage>
</organism>
<dbReference type="RefSeq" id="WP_092725867.1">
    <property type="nucleotide sequence ID" value="NZ_FNGW01000004.1"/>
</dbReference>
<dbReference type="STRING" id="1121325.SAMN04515677_104426"/>
<dbReference type="Pfam" id="PF13170">
    <property type="entry name" value="DUF4003"/>
    <property type="match status" value="1"/>
</dbReference>
<dbReference type="InterPro" id="IPR025062">
    <property type="entry name" value="DUF4003"/>
</dbReference>
<dbReference type="EMBL" id="FNGW01000004">
    <property type="protein sequence ID" value="SDL99959.1"/>
    <property type="molecule type" value="Genomic_DNA"/>
</dbReference>
<proteinExistence type="predicted"/>
<name>A0A1G9PMM9_9FIRM</name>
<evidence type="ECO:0000313" key="2">
    <source>
        <dbReference type="Proteomes" id="UP000199068"/>
    </source>
</evidence>